<evidence type="ECO:0000259" key="2">
    <source>
        <dbReference type="Pfam" id="PF03050"/>
    </source>
</evidence>
<feature type="region of interest" description="Disordered" evidence="1">
    <location>
        <begin position="71"/>
        <end position="99"/>
    </location>
</feature>
<dbReference type="Pfam" id="PF03050">
    <property type="entry name" value="DDE_Tnp_IS66"/>
    <property type="match status" value="1"/>
</dbReference>
<organism evidence="3">
    <name type="scientific">groundwater metagenome</name>
    <dbReference type="NCBI Taxonomy" id="717931"/>
    <lineage>
        <taxon>unclassified sequences</taxon>
        <taxon>metagenomes</taxon>
        <taxon>ecological metagenomes</taxon>
    </lineage>
</organism>
<evidence type="ECO:0000313" key="3">
    <source>
        <dbReference type="EMBL" id="CEG11299.1"/>
    </source>
</evidence>
<dbReference type="InterPro" id="IPR004291">
    <property type="entry name" value="Transposase_IS66_central"/>
</dbReference>
<dbReference type="PANTHER" id="PTHR33678">
    <property type="entry name" value="BLL1576 PROTEIN"/>
    <property type="match status" value="1"/>
</dbReference>
<accession>A0A098E736</accession>
<name>A0A098E736_9ZZZZ</name>
<gene>
    <name evidence="3" type="ORF">MSIBF_A1370002</name>
</gene>
<sequence length="484" mass="56573">MDNTNNKINAKFKIPEEIISLDIDALDPNIPKEAKKIIVLQHNIIGQIYSAHQDLLEDYQKLRDEVNRLKGEKGKPEIKPNVSTKENTLAPDPTKEPKKWEKKSKKANIKIDKVEVVQIDKNVLPSDAIFKGYSKVIKQGIIFKTNNILYKLECYYSPSEKKTYAAKLPNALQGTNFDSDLKAFIVNLYYKGRVTEHKIKDILEEAGISISEGEISNILTKEKQSEFTDEKQDIFEAGMEHSEYVHTDSAGARHTGINHHVHVVCNTLFTAFFITRFKNKKEIRQILRLKKNEQLSKVLITDDAKQYYYLSMLHALCWIHEIRPYRKLNPFLDWQRKKLNHFLTDIWKFYELLIEYKKSPDEKQKEFLERKFDEMFSTKTEYGELDRRIELTKKQKEKLLLVLTNPKIPLHNNPAEIALRETVIKKKISYGTKSENGKTAWENMLSIMDTCRKHEVSFFSYIREIFSGERKMPKLADIIAKKAI</sequence>
<dbReference type="PANTHER" id="PTHR33678:SF2">
    <property type="match status" value="1"/>
</dbReference>
<protein>
    <recommendedName>
        <fullName evidence="2">Transposase IS66 central domain-containing protein</fullName>
    </recommendedName>
</protein>
<proteinExistence type="predicted"/>
<feature type="domain" description="Transposase IS66 central" evidence="2">
    <location>
        <begin position="177"/>
        <end position="438"/>
    </location>
</feature>
<dbReference type="EMBL" id="CCXY01000043">
    <property type="protein sequence ID" value="CEG11299.1"/>
    <property type="molecule type" value="Genomic_DNA"/>
</dbReference>
<dbReference type="InterPro" id="IPR052344">
    <property type="entry name" value="Transposase-related"/>
</dbReference>
<dbReference type="AlphaFoldDB" id="A0A098E736"/>
<reference evidence="3" key="1">
    <citation type="submission" date="2014-09" db="EMBL/GenBank/DDBJ databases">
        <authorList>
            <person name="Probst J Alexander"/>
        </authorList>
    </citation>
    <scope>NUCLEOTIDE SEQUENCE</scope>
</reference>
<evidence type="ECO:0000256" key="1">
    <source>
        <dbReference type="SAM" id="MobiDB-lite"/>
    </source>
</evidence>